<dbReference type="InterPro" id="IPR042094">
    <property type="entry name" value="T2SS_GspF_sf"/>
</dbReference>
<proteinExistence type="inferred from homology"/>
<evidence type="ECO:0000259" key="11">
    <source>
        <dbReference type="Pfam" id="PF00482"/>
    </source>
</evidence>
<dbReference type="AlphaFoldDB" id="A0A1R3VSS4"/>
<dbReference type="RefSeq" id="WP_076754923.1">
    <property type="nucleotide sequence ID" value="NZ_CP023018.1"/>
</dbReference>
<evidence type="ECO:0000256" key="9">
    <source>
        <dbReference type="RuleBase" id="RU003923"/>
    </source>
</evidence>
<dbReference type="GO" id="GO:0005886">
    <property type="term" value="C:plasma membrane"/>
    <property type="evidence" value="ECO:0007669"/>
    <property type="project" value="UniProtKB-SubCell"/>
</dbReference>
<reference evidence="12 13" key="1">
    <citation type="submission" date="2017-01" db="EMBL/GenBank/DDBJ databases">
        <authorList>
            <person name="Mah S.A."/>
            <person name="Swanson W.J."/>
            <person name="Moy G.W."/>
            <person name="Vacquier V.D."/>
        </authorList>
    </citation>
    <scope>NUCLEOTIDE SEQUENCE [LARGE SCALE GENOMIC DNA]</scope>
    <source>
        <strain evidence="12 13">M9</strain>
    </source>
</reference>
<dbReference type="OrthoDB" id="9805682at2"/>
<dbReference type="EMBL" id="FTPK01000001">
    <property type="protein sequence ID" value="SIT66732.1"/>
    <property type="molecule type" value="Genomic_DNA"/>
</dbReference>
<keyword evidence="5" id="KW-0997">Cell inner membrane</keyword>
<keyword evidence="8 10" id="KW-0472">Membrane</keyword>
<accession>A0A1R3VSS4</accession>
<evidence type="ECO:0000313" key="13">
    <source>
        <dbReference type="Proteomes" id="UP000223759"/>
    </source>
</evidence>
<keyword evidence="7 10" id="KW-1133">Transmembrane helix</keyword>
<protein>
    <submittedName>
        <fullName evidence="12">Type II secretion system protein F (GspF)</fullName>
    </submittedName>
</protein>
<dbReference type="Gene3D" id="1.20.81.30">
    <property type="entry name" value="Type II secretion system (T2SS), domain F"/>
    <property type="match status" value="2"/>
</dbReference>
<keyword evidence="4" id="KW-1003">Cell membrane</keyword>
<evidence type="ECO:0000256" key="4">
    <source>
        <dbReference type="ARBA" id="ARBA00022475"/>
    </source>
</evidence>
<dbReference type="InterPro" id="IPR001992">
    <property type="entry name" value="T2SS_GspF/T4SS_PilC_CS"/>
</dbReference>
<feature type="transmembrane region" description="Helical" evidence="10">
    <location>
        <begin position="221"/>
        <end position="240"/>
    </location>
</feature>
<keyword evidence="13" id="KW-1185">Reference proteome</keyword>
<dbReference type="Pfam" id="PF00482">
    <property type="entry name" value="T2SSF"/>
    <property type="match status" value="2"/>
</dbReference>
<feature type="transmembrane region" description="Helical" evidence="10">
    <location>
        <begin position="166"/>
        <end position="186"/>
    </location>
</feature>
<evidence type="ECO:0000256" key="1">
    <source>
        <dbReference type="ARBA" id="ARBA00004429"/>
    </source>
</evidence>
<dbReference type="InterPro" id="IPR018076">
    <property type="entry name" value="T2SS_GspF_dom"/>
</dbReference>
<evidence type="ECO:0000256" key="7">
    <source>
        <dbReference type="ARBA" id="ARBA00022989"/>
    </source>
</evidence>
<feature type="transmembrane region" description="Helical" evidence="10">
    <location>
        <begin position="373"/>
        <end position="392"/>
    </location>
</feature>
<feature type="domain" description="Type II secretion system protein GspF" evidence="11">
    <location>
        <begin position="268"/>
        <end position="390"/>
    </location>
</feature>
<keyword evidence="3 9" id="KW-0813">Transport</keyword>
<comment type="subcellular location">
    <subcellularLocation>
        <location evidence="1 9">Cell inner membrane</location>
        <topology evidence="1 9">Multi-pass membrane protein</topology>
    </subcellularLocation>
</comment>
<organism evidence="12 13">
    <name type="scientific">Ectothiorhodosinus mongolicus</name>
    <dbReference type="NCBI Taxonomy" id="233100"/>
    <lineage>
        <taxon>Bacteria</taxon>
        <taxon>Pseudomonadati</taxon>
        <taxon>Pseudomonadota</taxon>
        <taxon>Gammaproteobacteria</taxon>
        <taxon>Chromatiales</taxon>
        <taxon>Ectothiorhodospiraceae</taxon>
        <taxon>Ectothiorhodosinus</taxon>
    </lineage>
</organism>
<dbReference type="FunFam" id="1.20.81.30:FF:000001">
    <property type="entry name" value="Type II secretion system protein F"/>
    <property type="match status" value="2"/>
</dbReference>
<dbReference type="InterPro" id="IPR003004">
    <property type="entry name" value="GspF/PilC"/>
</dbReference>
<comment type="similarity">
    <text evidence="2 9">Belongs to the GSP F family.</text>
</comment>
<dbReference type="PANTHER" id="PTHR30012">
    <property type="entry name" value="GENERAL SECRETION PATHWAY PROTEIN"/>
    <property type="match status" value="1"/>
</dbReference>
<gene>
    <name evidence="12" type="ORF">SAMN05216526_0679</name>
</gene>
<evidence type="ECO:0000313" key="12">
    <source>
        <dbReference type="EMBL" id="SIT66732.1"/>
    </source>
</evidence>
<dbReference type="STRING" id="233100.SAMN05216526_0679"/>
<dbReference type="GO" id="GO:0015628">
    <property type="term" value="P:protein secretion by the type II secretion system"/>
    <property type="evidence" value="ECO:0007669"/>
    <property type="project" value="TreeGrafter"/>
</dbReference>
<evidence type="ECO:0000256" key="5">
    <source>
        <dbReference type="ARBA" id="ARBA00022519"/>
    </source>
</evidence>
<evidence type="ECO:0000256" key="6">
    <source>
        <dbReference type="ARBA" id="ARBA00022692"/>
    </source>
</evidence>
<dbReference type="PANTHER" id="PTHR30012:SF7">
    <property type="entry name" value="PROTEIN TRANSPORT PROTEIN HOFC HOMOLOG"/>
    <property type="match status" value="1"/>
</dbReference>
<dbReference type="Proteomes" id="UP000223759">
    <property type="component" value="Unassembled WGS sequence"/>
</dbReference>
<dbReference type="PROSITE" id="PS00874">
    <property type="entry name" value="T2SP_F"/>
    <property type="match status" value="1"/>
</dbReference>
<evidence type="ECO:0000256" key="10">
    <source>
        <dbReference type="SAM" id="Phobius"/>
    </source>
</evidence>
<keyword evidence="6 9" id="KW-0812">Transmembrane</keyword>
<evidence type="ECO:0000256" key="3">
    <source>
        <dbReference type="ARBA" id="ARBA00022448"/>
    </source>
</evidence>
<name>A0A1R3VSS4_9GAMM</name>
<evidence type="ECO:0000256" key="8">
    <source>
        <dbReference type="ARBA" id="ARBA00023136"/>
    </source>
</evidence>
<feature type="domain" description="Type II secretion system protein GspF" evidence="11">
    <location>
        <begin position="65"/>
        <end position="187"/>
    </location>
</feature>
<sequence length="398" mass="44245">MHVFHWQGINRRGQACRGKDFAPDIAQLRAHLAQQGVTLLKAKPRRWTLSYKKPGCKHQPLQQVLDDCADLLTAGIPLTETLALMVQNPEHKTLRNMLITLRDRVMAGQSLAQAMAAEPQCFKPLAVHWVQAGEQSGTLSKVLKRLARHLQRRVEARARLQKALQYPVLVVALGIIVSIVMLIFVVPQFELLFQDFGADLPTLTVKLLALSEALQTHGPRLALAIISLVMLSVGIYRRYARLRYHLHRAMLRTPLIGRFLAYQATTQFAHTLTSLLQAGMPLTAALMLMTPGMNNLVFQETLRQTAADITQGHSFAACLRNSRHFPQHAISLISLGEQTGTLGIMLERLATLIDQRQASQTERLSQLIEPVSMLLLGALVGTMVVALYLPIIQLGTVL</sequence>
<evidence type="ECO:0000256" key="2">
    <source>
        <dbReference type="ARBA" id="ARBA00005745"/>
    </source>
</evidence>
<dbReference type="PRINTS" id="PR00812">
    <property type="entry name" value="BCTERIALGSPF"/>
</dbReference>